<accession>A0A2N7JKS0</accession>
<evidence type="ECO:0000313" key="1">
    <source>
        <dbReference type="EMBL" id="PMM41600.1"/>
    </source>
</evidence>
<dbReference type="AlphaFoldDB" id="A0A2N7JKS0"/>
<dbReference type="RefSeq" id="WP_102500007.1">
    <property type="nucleotide sequence ID" value="NZ_MCZF01000281.1"/>
</dbReference>
<name>A0A2N7JKS0_VIBSP</name>
<evidence type="ECO:0000313" key="2">
    <source>
        <dbReference type="Proteomes" id="UP000235533"/>
    </source>
</evidence>
<dbReference type="EMBL" id="MCZF01000281">
    <property type="protein sequence ID" value="PMM41600.1"/>
    <property type="molecule type" value="Genomic_DNA"/>
</dbReference>
<gene>
    <name evidence="1" type="ORF">BCT54_10240</name>
</gene>
<comment type="caution">
    <text evidence="1">The sequence shown here is derived from an EMBL/GenBank/DDBJ whole genome shotgun (WGS) entry which is preliminary data.</text>
</comment>
<protein>
    <submittedName>
        <fullName evidence="1">Uncharacterized protein</fullName>
    </submittedName>
</protein>
<dbReference type="Proteomes" id="UP000235533">
    <property type="component" value="Unassembled WGS sequence"/>
</dbReference>
<proteinExistence type="predicted"/>
<sequence>MYKHEFKSAMERTLQFGLSLPVVEFEKSTVLTPENWKKINHIFEEYFSNLNVMDVATHCLPVHLDVMSLFHEHNIPCVFTLGYVFHEGKKRHFMTESELKTICERGVDGTTVNIHAWLTLPSMEVIDLTYWTTFSYATNNSERLGELVIQSDDEELEVVYHPLLIGEDWLYKSGILVSL</sequence>
<reference evidence="2" key="1">
    <citation type="submission" date="2016-07" db="EMBL/GenBank/DDBJ databases">
        <title>Nontailed viruses are major unrecognized killers of bacteria in the ocean.</title>
        <authorList>
            <person name="Kauffman K."/>
            <person name="Hussain F."/>
            <person name="Yang J."/>
            <person name="Arevalo P."/>
            <person name="Brown J."/>
            <person name="Cutler M."/>
            <person name="Kelly L."/>
            <person name="Polz M.F."/>
        </authorList>
    </citation>
    <scope>NUCLEOTIDE SEQUENCE [LARGE SCALE GENOMIC DNA]</scope>
    <source>
        <strain evidence="2">10N.261.48.B5</strain>
    </source>
</reference>
<organism evidence="1 2">
    <name type="scientific">Vibrio splendidus</name>
    <dbReference type="NCBI Taxonomy" id="29497"/>
    <lineage>
        <taxon>Bacteria</taxon>
        <taxon>Pseudomonadati</taxon>
        <taxon>Pseudomonadota</taxon>
        <taxon>Gammaproteobacteria</taxon>
        <taxon>Vibrionales</taxon>
        <taxon>Vibrionaceae</taxon>
        <taxon>Vibrio</taxon>
    </lineage>
</organism>